<accession>A0AAU9XQM9</accession>
<reference evidence="1 2" key="1">
    <citation type="submission" date="2022-05" db="EMBL/GenBank/DDBJ databases">
        <authorList>
            <consortium name="Genoscope - CEA"/>
            <person name="William W."/>
        </authorList>
    </citation>
    <scope>NUCLEOTIDE SEQUENCE [LARGE SCALE GENOMIC DNA]</scope>
</reference>
<dbReference type="EMBL" id="CALNXJ010000052">
    <property type="protein sequence ID" value="CAH3152931.1"/>
    <property type="molecule type" value="Genomic_DNA"/>
</dbReference>
<name>A0AAU9XQM9_9CNID</name>
<organism evidence="1 2">
    <name type="scientific">Pocillopora meandrina</name>
    <dbReference type="NCBI Taxonomy" id="46732"/>
    <lineage>
        <taxon>Eukaryota</taxon>
        <taxon>Metazoa</taxon>
        <taxon>Cnidaria</taxon>
        <taxon>Anthozoa</taxon>
        <taxon>Hexacorallia</taxon>
        <taxon>Scleractinia</taxon>
        <taxon>Astrocoeniina</taxon>
        <taxon>Pocilloporidae</taxon>
        <taxon>Pocillopora</taxon>
    </lineage>
</organism>
<protein>
    <submittedName>
        <fullName evidence="1">Uncharacterized protein</fullName>
    </submittedName>
</protein>
<proteinExistence type="predicted"/>
<dbReference type="Proteomes" id="UP001159428">
    <property type="component" value="Unassembled WGS sequence"/>
</dbReference>
<sequence length="66" mass="7311">MECTLGGKAYMIYVAWISSCLKQSVQRNVNLSSVYDDKKPVPGFRREAMPLGHSACKGSRSKDSNN</sequence>
<comment type="caution">
    <text evidence="1">The sequence shown here is derived from an EMBL/GenBank/DDBJ whole genome shotgun (WGS) entry which is preliminary data.</text>
</comment>
<evidence type="ECO:0000313" key="2">
    <source>
        <dbReference type="Proteomes" id="UP001159428"/>
    </source>
</evidence>
<evidence type="ECO:0000313" key="1">
    <source>
        <dbReference type="EMBL" id="CAH3152931.1"/>
    </source>
</evidence>
<keyword evidence="2" id="KW-1185">Reference proteome</keyword>
<dbReference type="AlphaFoldDB" id="A0AAU9XQM9"/>
<gene>
    <name evidence="1" type="ORF">PMEA_00026874</name>
</gene>